<evidence type="ECO:0000259" key="1">
    <source>
        <dbReference type="Pfam" id="PF13380"/>
    </source>
</evidence>
<dbReference type="OrthoDB" id="708726at2"/>
<keyword evidence="3" id="KW-1185">Reference proteome</keyword>
<reference evidence="2 3" key="1">
    <citation type="submission" date="2016-10" db="EMBL/GenBank/DDBJ databases">
        <authorList>
            <person name="de Groot N.N."/>
        </authorList>
    </citation>
    <scope>NUCLEOTIDE SEQUENCE [LARGE SCALE GENOMIC DNA]</scope>
    <source>
        <strain evidence="2 3">DSM 21019</strain>
    </source>
</reference>
<dbReference type="Gene3D" id="3.40.50.720">
    <property type="entry name" value="NAD(P)-binding Rossmann-like Domain"/>
    <property type="match status" value="1"/>
</dbReference>
<dbReference type="Pfam" id="PF13380">
    <property type="entry name" value="CoA_binding_2"/>
    <property type="match status" value="1"/>
</dbReference>
<gene>
    <name evidence="2" type="ORF">SAMN04490243_0271</name>
</gene>
<dbReference type="SUPFAM" id="SSF51735">
    <property type="entry name" value="NAD(P)-binding Rossmann-fold domains"/>
    <property type="match status" value="1"/>
</dbReference>
<sequence>MTDKKTLVMGASLKPRRYSYLAVKRLVNNGFETVGFGRVGGTLESAKITSNLEEIKRIQDIHTITLYLNKNNQEPYYEFIQNLLPKRVIFNPGTENPEFEAELREAGIEAIQACTLVMLAAGTY</sequence>
<dbReference type="InterPro" id="IPR003781">
    <property type="entry name" value="CoA-bd"/>
</dbReference>
<dbReference type="AlphaFoldDB" id="A0A1I6FNR6"/>
<protein>
    <recommendedName>
        <fullName evidence="1">CoA-binding domain-containing protein</fullName>
    </recommendedName>
</protein>
<dbReference type="Proteomes" id="UP000199534">
    <property type="component" value="Unassembled WGS sequence"/>
</dbReference>
<evidence type="ECO:0000313" key="2">
    <source>
        <dbReference type="EMBL" id="SFR31548.1"/>
    </source>
</evidence>
<dbReference type="EMBL" id="FOYQ01000001">
    <property type="protein sequence ID" value="SFR31548.1"/>
    <property type="molecule type" value="Genomic_DNA"/>
</dbReference>
<proteinExistence type="predicted"/>
<dbReference type="InterPro" id="IPR036291">
    <property type="entry name" value="NAD(P)-bd_dom_sf"/>
</dbReference>
<organism evidence="2 3">
    <name type="scientific">Robiginitalea myxolifaciens</name>
    <dbReference type="NCBI Taxonomy" id="400055"/>
    <lineage>
        <taxon>Bacteria</taxon>
        <taxon>Pseudomonadati</taxon>
        <taxon>Bacteroidota</taxon>
        <taxon>Flavobacteriia</taxon>
        <taxon>Flavobacteriales</taxon>
        <taxon>Flavobacteriaceae</taxon>
        <taxon>Robiginitalea</taxon>
    </lineage>
</organism>
<dbReference type="RefSeq" id="WP_092980071.1">
    <property type="nucleotide sequence ID" value="NZ_FOYQ01000001.1"/>
</dbReference>
<dbReference type="STRING" id="400055.SAMN04490243_0271"/>
<accession>A0A1I6FNR6</accession>
<feature type="domain" description="CoA-binding" evidence="1">
    <location>
        <begin position="4"/>
        <end position="119"/>
    </location>
</feature>
<name>A0A1I6FNR6_9FLAO</name>
<evidence type="ECO:0000313" key="3">
    <source>
        <dbReference type="Proteomes" id="UP000199534"/>
    </source>
</evidence>